<evidence type="ECO:0000313" key="3">
    <source>
        <dbReference type="Proteomes" id="UP000494256"/>
    </source>
</evidence>
<name>A0A8S1BRJ7_ARCPL</name>
<gene>
    <name evidence="2" type="ORF">APLA_LOCUS17410</name>
</gene>
<feature type="compositionally biased region" description="Polar residues" evidence="1">
    <location>
        <begin position="77"/>
        <end position="86"/>
    </location>
</feature>
<dbReference type="Proteomes" id="UP000494256">
    <property type="component" value="Unassembled WGS sequence"/>
</dbReference>
<evidence type="ECO:0000256" key="1">
    <source>
        <dbReference type="SAM" id="MobiDB-lite"/>
    </source>
</evidence>
<proteinExistence type="predicted"/>
<organism evidence="2 3">
    <name type="scientific">Arctia plantaginis</name>
    <name type="common">Wood tiger moth</name>
    <name type="synonym">Phalaena plantaginis</name>
    <dbReference type="NCBI Taxonomy" id="874455"/>
    <lineage>
        <taxon>Eukaryota</taxon>
        <taxon>Metazoa</taxon>
        <taxon>Ecdysozoa</taxon>
        <taxon>Arthropoda</taxon>
        <taxon>Hexapoda</taxon>
        <taxon>Insecta</taxon>
        <taxon>Pterygota</taxon>
        <taxon>Neoptera</taxon>
        <taxon>Endopterygota</taxon>
        <taxon>Lepidoptera</taxon>
        <taxon>Glossata</taxon>
        <taxon>Ditrysia</taxon>
        <taxon>Noctuoidea</taxon>
        <taxon>Erebidae</taxon>
        <taxon>Arctiinae</taxon>
        <taxon>Arctia</taxon>
    </lineage>
</organism>
<reference evidence="2 3" key="1">
    <citation type="submission" date="2020-04" db="EMBL/GenBank/DDBJ databases">
        <authorList>
            <person name="Wallbank WR R."/>
            <person name="Pardo Diaz C."/>
            <person name="Kozak K."/>
            <person name="Martin S."/>
            <person name="Jiggins C."/>
            <person name="Moest M."/>
            <person name="Warren A I."/>
            <person name="Byers J.R.P. K."/>
            <person name="Montejo-Kovacevich G."/>
            <person name="Yen C E."/>
        </authorList>
    </citation>
    <scope>NUCLEOTIDE SEQUENCE [LARGE SCALE GENOMIC DNA]</scope>
</reference>
<comment type="caution">
    <text evidence="2">The sequence shown here is derived from an EMBL/GenBank/DDBJ whole genome shotgun (WGS) entry which is preliminary data.</text>
</comment>
<dbReference type="AlphaFoldDB" id="A0A8S1BRJ7"/>
<accession>A0A8S1BRJ7</accession>
<sequence>MSITMTALSETSSPASVATPSSFGVDAYAVPAAAAPALAYGTPCGTGYAYDGLAYAAPIEGLEITEHRHHIPHGSQIREQQTQQER</sequence>
<dbReference type="OrthoDB" id="5973539at2759"/>
<feature type="region of interest" description="Disordered" evidence="1">
    <location>
        <begin position="67"/>
        <end position="86"/>
    </location>
</feature>
<dbReference type="EMBL" id="CADEBD010001048">
    <property type="protein sequence ID" value="CAB3261912.1"/>
    <property type="molecule type" value="Genomic_DNA"/>
</dbReference>
<evidence type="ECO:0000313" key="2">
    <source>
        <dbReference type="EMBL" id="CAB3261912.1"/>
    </source>
</evidence>
<protein>
    <submittedName>
        <fullName evidence="2">Uncharacterized protein</fullName>
    </submittedName>
</protein>